<feature type="compositionally biased region" description="Low complexity" evidence="2">
    <location>
        <begin position="1322"/>
        <end position="1368"/>
    </location>
</feature>
<feature type="region of interest" description="Disordered" evidence="2">
    <location>
        <begin position="1548"/>
        <end position="1777"/>
    </location>
</feature>
<feature type="compositionally biased region" description="Basic residues" evidence="2">
    <location>
        <begin position="1559"/>
        <end position="1572"/>
    </location>
</feature>
<feature type="region of interest" description="Disordered" evidence="2">
    <location>
        <begin position="925"/>
        <end position="945"/>
    </location>
</feature>
<gene>
    <name evidence="3" type="ORF">CTOB1V02_LOCUS5277</name>
</gene>
<feature type="compositionally biased region" description="Pro residues" evidence="2">
    <location>
        <begin position="663"/>
        <end position="673"/>
    </location>
</feature>
<feature type="compositionally biased region" description="Low complexity" evidence="2">
    <location>
        <begin position="780"/>
        <end position="796"/>
    </location>
</feature>
<feature type="compositionally biased region" description="Basic residues" evidence="2">
    <location>
        <begin position="1719"/>
        <end position="1734"/>
    </location>
</feature>
<feature type="compositionally biased region" description="Pro residues" evidence="2">
    <location>
        <begin position="1702"/>
        <end position="1718"/>
    </location>
</feature>
<evidence type="ECO:0000256" key="1">
    <source>
        <dbReference type="SAM" id="Coils"/>
    </source>
</evidence>
<accession>A0A7R8WDZ2</accession>
<feature type="compositionally biased region" description="Low complexity" evidence="2">
    <location>
        <begin position="928"/>
        <end position="943"/>
    </location>
</feature>
<feature type="compositionally biased region" description="Pro residues" evidence="2">
    <location>
        <begin position="1655"/>
        <end position="1666"/>
    </location>
</feature>
<feature type="compositionally biased region" description="Polar residues" evidence="2">
    <location>
        <begin position="1637"/>
        <end position="1647"/>
    </location>
</feature>
<feature type="compositionally biased region" description="Pro residues" evidence="2">
    <location>
        <begin position="769"/>
        <end position="779"/>
    </location>
</feature>
<feature type="region of interest" description="Disordered" evidence="2">
    <location>
        <begin position="1452"/>
        <end position="1488"/>
    </location>
</feature>
<protein>
    <submittedName>
        <fullName evidence="3">Uncharacterized protein</fullName>
    </submittedName>
</protein>
<evidence type="ECO:0000256" key="2">
    <source>
        <dbReference type="SAM" id="MobiDB-lite"/>
    </source>
</evidence>
<feature type="compositionally biased region" description="Basic and acidic residues" evidence="2">
    <location>
        <begin position="254"/>
        <end position="269"/>
    </location>
</feature>
<feature type="region of interest" description="Disordered" evidence="2">
    <location>
        <begin position="740"/>
        <end position="824"/>
    </location>
</feature>
<feature type="region of interest" description="Disordered" evidence="2">
    <location>
        <begin position="471"/>
        <end position="537"/>
    </location>
</feature>
<keyword evidence="1" id="KW-0175">Coiled coil</keyword>
<feature type="compositionally biased region" description="Low complexity" evidence="2">
    <location>
        <begin position="477"/>
        <end position="500"/>
    </location>
</feature>
<reference evidence="3" key="1">
    <citation type="submission" date="2020-11" db="EMBL/GenBank/DDBJ databases">
        <authorList>
            <person name="Tran Van P."/>
        </authorList>
    </citation>
    <scope>NUCLEOTIDE SEQUENCE</scope>
</reference>
<feature type="compositionally biased region" description="Basic and acidic residues" evidence="2">
    <location>
        <begin position="1603"/>
        <end position="1628"/>
    </location>
</feature>
<feature type="compositionally biased region" description="Polar residues" evidence="2">
    <location>
        <begin position="361"/>
        <end position="375"/>
    </location>
</feature>
<feature type="compositionally biased region" description="Low complexity" evidence="2">
    <location>
        <begin position="650"/>
        <end position="662"/>
    </location>
</feature>
<dbReference type="CDD" id="cd06503">
    <property type="entry name" value="ATP-synt_Fo_b"/>
    <property type="match status" value="1"/>
</dbReference>
<feature type="compositionally biased region" description="Polar residues" evidence="2">
    <location>
        <begin position="420"/>
        <end position="429"/>
    </location>
</feature>
<feature type="compositionally biased region" description="Low complexity" evidence="2">
    <location>
        <begin position="1094"/>
        <end position="1106"/>
    </location>
</feature>
<feature type="compositionally biased region" description="Basic and acidic residues" evidence="2">
    <location>
        <begin position="350"/>
        <end position="360"/>
    </location>
</feature>
<feature type="region of interest" description="Disordered" evidence="2">
    <location>
        <begin position="1390"/>
        <end position="1416"/>
    </location>
</feature>
<feature type="region of interest" description="Disordered" evidence="2">
    <location>
        <begin position="563"/>
        <end position="728"/>
    </location>
</feature>
<feature type="compositionally biased region" description="Pro residues" evidence="2">
    <location>
        <begin position="1589"/>
        <end position="1602"/>
    </location>
</feature>
<feature type="region of interest" description="Disordered" evidence="2">
    <location>
        <begin position="1094"/>
        <end position="1119"/>
    </location>
</feature>
<feature type="compositionally biased region" description="Pro residues" evidence="2">
    <location>
        <begin position="797"/>
        <end position="817"/>
    </location>
</feature>
<feature type="coiled-coil region" evidence="1">
    <location>
        <begin position="1129"/>
        <end position="1234"/>
    </location>
</feature>
<proteinExistence type="predicted"/>
<name>A0A7R8WDZ2_9CRUS</name>
<feature type="compositionally biased region" description="Low complexity" evidence="2">
    <location>
        <begin position="405"/>
        <end position="415"/>
    </location>
</feature>
<feature type="compositionally biased region" description="Low complexity" evidence="2">
    <location>
        <begin position="563"/>
        <end position="574"/>
    </location>
</feature>
<evidence type="ECO:0000313" key="3">
    <source>
        <dbReference type="EMBL" id="CAD7227369.1"/>
    </source>
</evidence>
<dbReference type="EMBL" id="OB661114">
    <property type="protein sequence ID" value="CAD7227369.1"/>
    <property type="molecule type" value="Genomic_DNA"/>
</dbReference>
<feature type="region of interest" description="Disordered" evidence="2">
    <location>
        <begin position="122"/>
        <end position="440"/>
    </location>
</feature>
<feature type="compositionally biased region" description="Polar residues" evidence="2">
    <location>
        <begin position="680"/>
        <end position="697"/>
    </location>
</feature>
<feature type="region of interest" description="Disordered" evidence="2">
    <location>
        <begin position="1267"/>
        <end position="1372"/>
    </location>
</feature>
<feature type="compositionally biased region" description="Basic residues" evidence="2">
    <location>
        <begin position="1742"/>
        <end position="1752"/>
    </location>
</feature>
<dbReference type="OrthoDB" id="20839at2759"/>
<sequence>MWEPESDSKNQESELIYSAALLKVPLVVSAWRGSVRNLCYMVTRREKMFRTYFRVREGIFEKQVAVLSSCRHSLSQSELSSIADAQHGLSIYDSLYAHPVATLHRTPAEFETLIETIRGNGPSVEALDKKPQDLNGMRKHTENPYRRSYPNGPIDRRSRSRSASSLSGSESEHPGKTVLPRKTKAKEPSSAGNAAPSATATTTRATTVKASSSSSSAAGSSSGSSSSGEGSSSSSSGSSSSSSSGSSSSSSSAEEERPEQKKKAVEKSGGKGAVSKAVRQPAKPPPPDSDSEGETSKSKVRTKAQLRKPSASAAARREKENRVPSPAVAAKMSTPVLSRTSSPPGRRKKEATTGRSKEGKQQLQQQHHRATSSLKNEFGGATLKTPIRKQVEQEARSGAVSEIDSAAASSSNVVAPPKPGSSSAATAANESRLAFGEQPLSLVVPQRRAARKAAENITDLTRSTSLLSELFGEKESPFPSSAPQAAAPITSASTTTTGTGRPRGRPPGSGKKRGRPPNYKKSIFSCSDDSDVEEGRFNHEEEFNKLVGAAVAGDGAVTTATTTATTPVPATPSAVKKKSATTVPPAVAKPCPKSVKERIRIGRRSGSSGRTGTPPAPPEEQKETPTPPERGTTPLSVEIPEDKPPPSKPPTITTSGSLFSPTSPTPPAPPEAPSPHVKSPPTSRPSLGGLLTTQASTGILDFAQIAASLPPSTPLPPPTPAAKAEDDDTMSLIEKLKLKLAKKEDEKEAEAAEKEPELSFLDRTKATPSAPPPTAPVAPPFAASISSPMAVPVAATKPPPVPPPAAAPTATPIPPPVATHISPPVAALIPPPIAATKAPPIAAPIQPPVTTTKPSFAAALITSPIAATKPPPIVPPVTTTKPSLVAAPVTPSQPENLISPRGLPMPLPASVQQPLTINTGLTPLSVKQQSPATSRSSSQSNLSPRTDAVLGLAEELQDSYSQIRAAREQFMKEEAMYMMAAATGRLRQQQGGAAGGPGPPLFLEAALMNMIEDEASQREQQQHPLVMQHPHAHRSQFFPPPAFPQYSISSGFPSFGAAGLVVQPPSSSSAPGLPFPPSTISASLPPKISPPISSASASFMPSRMSPHLPPSTAKVSPPVTLSTGITQIMAEVMAEEKAKKQAAAEAKKQAMEEAKKQAMENAKKLAMEEAKKLAMEEARKQALEETNKKQALEEAKKQALEEAAKQALEETKKKQALEETKKKQEMEEARAVEEAKNLVVEEAKKTELITKHSSVPCVPPSKVLVSCPSPMATVSSRPGDESRSQLKMKIKGPFLDPSYATSSASTAPVVSGAPPVAPVTPGPATTSTRADLNGPTSLTVSSTTSTPSVTTTTATSTPSSSGPSLSTPRGMRKKELLRVYCSEESIPPVNGPAGLFPPTHGGQPPQQPPHSFTRPTMTHSIPKIPKAMASINTKAEFKNVVAGSTPLHRKVAGKTRNRFTGGSAASPYRSDSTGGSAPGGSSKFGPFGTFDRVQPVKFGRPLKKRIGEAHLIEDGTGIIDILRQESIKAANEIRERFDDHENHIAAEAAAAASKPTKAPSRRGRGRGRRRGRGAYGGGGGRKTANATSAPPPPVVPLVMPPPARDDEPPELKEEGGIYDEKFIDKDPNLTKGIVPFVNNNSLHSTRISSSTNATPTPPAPSPPPPVLEEAMAPPKPPPVTTIPRMPRVIIKIGKELVSESTPSPPPPLLEPASPSPPPSRHHHHRRDRSSRKKTQPPAQTHPKIKPIKLRLSRNKEGFVLETPSLPPMPPVENVPVR</sequence>
<feature type="compositionally biased region" description="Basic and acidic residues" evidence="2">
    <location>
        <begin position="740"/>
        <end position="765"/>
    </location>
</feature>
<feature type="compositionally biased region" description="Pro residues" evidence="2">
    <location>
        <begin position="1764"/>
        <end position="1777"/>
    </location>
</feature>
<feature type="compositionally biased region" description="Low complexity" evidence="2">
    <location>
        <begin position="1300"/>
        <end position="1314"/>
    </location>
</feature>
<dbReference type="PANTHER" id="PTHR34491:SF74">
    <property type="entry name" value="DUF4456 DOMAIN-CONTAINING PROTEIN"/>
    <property type="match status" value="1"/>
</dbReference>
<feature type="compositionally biased region" description="Low complexity" evidence="2">
    <location>
        <begin position="604"/>
        <end position="613"/>
    </location>
</feature>
<dbReference type="PANTHER" id="PTHR34491">
    <property type="entry name" value="A-TYPE INCLUSION PROTEIN, PUTATIVE-RELATED"/>
    <property type="match status" value="1"/>
</dbReference>
<organism evidence="3">
    <name type="scientific">Cyprideis torosa</name>
    <dbReference type="NCBI Taxonomy" id="163714"/>
    <lineage>
        <taxon>Eukaryota</taxon>
        <taxon>Metazoa</taxon>
        <taxon>Ecdysozoa</taxon>
        <taxon>Arthropoda</taxon>
        <taxon>Crustacea</taxon>
        <taxon>Oligostraca</taxon>
        <taxon>Ostracoda</taxon>
        <taxon>Podocopa</taxon>
        <taxon>Podocopida</taxon>
        <taxon>Cytherocopina</taxon>
        <taxon>Cytheroidea</taxon>
        <taxon>Cytherideidae</taxon>
        <taxon>Cyprideis</taxon>
    </lineage>
</organism>
<feature type="compositionally biased region" description="Low complexity" evidence="2">
    <location>
        <begin position="189"/>
        <end position="252"/>
    </location>
</feature>
<feature type="compositionally biased region" description="Pro residues" evidence="2">
    <location>
        <begin position="711"/>
        <end position="720"/>
    </location>
</feature>